<gene>
    <name evidence="2" type="ORF">FAGAP_8731</name>
</gene>
<feature type="region of interest" description="Disordered" evidence="1">
    <location>
        <begin position="1"/>
        <end position="32"/>
    </location>
</feature>
<comment type="caution">
    <text evidence="2">The sequence shown here is derived from an EMBL/GenBank/DDBJ whole genome shotgun (WGS) entry which is preliminary data.</text>
</comment>
<feature type="region of interest" description="Disordered" evidence="1">
    <location>
        <begin position="166"/>
        <end position="204"/>
    </location>
</feature>
<keyword evidence="3" id="KW-1185">Reference proteome</keyword>
<evidence type="ECO:0000313" key="3">
    <source>
        <dbReference type="Proteomes" id="UP000737391"/>
    </source>
</evidence>
<evidence type="ECO:0000313" key="2">
    <source>
        <dbReference type="EMBL" id="KAF4495135.1"/>
    </source>
</evidence>
<sequence>MNFSTTANSPAGGSSNGETALSPDSSDKAMRKVLQMAHDRIRRPNTDRDPVPLKGQVMTSRELHHDLEIAREEKAMLDRLFFKARKLCTKTSEKLSQLSRGSTRPKITEEQETGEINVENFEKKYNEAMRIFERLLKEEQEIRAGLREGSPSCVVDEDKRAVRGMGFFSDGEVTDSDVEGRGGKKEGHGDPEEDIEMAVASLEK</sequence>
<dbReference type="AlphaFoldDB" id="A0A9P5B3X7"/>
<protein>
    <submittedName>
        <fullName evidence="2">Uncharacterized protein</fullName>
    </submittedName>
</protein>
<organism evidence="2 3">
    <name type="scientific">Fusarium agapanthi</name>
    <dbReference type="NCBI Taxonomy" id="1803897"/>
    <lineage>
        <taxon>Eukaryota</taxon>
        <taxon>Fungi</taxon>
        <taxon>Dikarya</taxon>
        <taxon>Ascomycota</taxon>
        <taxon>Pezizomycotina</taxon>
        <taxon>Sordariomycetes</taxon>
        <taxon>Hypocreomycetidae</taxon>
        <taxon>Hypocreales</taxon>
        <taxon>Nectriaceae</taxon>
        <taxon>Fusarium</taxon>
        <taxon>Fusarium fujikuroi species complex</taxon>
    </lineage>
</organism>
<name>A0A9P5B3X7_9HYPO</name>
<feature type="compositionally biased region" description="Polar residues" evidence="1">
    <location>
        <begin position="1"/>
        <end position="24"/>
    </location>
</feature>
<evidence type="ECO:0000256" key="1">
    <source>
        <dbReference type="SAM" id="MobiDB-lite"/>
    </source>
</evidence>
<proteinExistence type="predicted"/>
<reference evidence="2" key="1">
    <citation type="submission" date="2020-01" db="EMBL/GenBank/DDBJ databases">
        <title>Identification and distribution of gene clusters putatively required for synthesis of sphingolipid metabolism inhibitors in phylogenetically diverse species of the filamentous fungus Fusarium.</title>
        <authorList>
            <person name="Kim H.-S."/>
            <person name="Busman M."/>
            <person name="Brown D.W."/>
            <person name="Divon H."/>
            <person name="Uhlig S."/>
            <person name="Proctor R.H."/>
        </authorList>
    </citation>
    <scope>NUCLEOTIDE SEQUENCE</scope>
    <source>
        <strain evidence="2">NRRL 31653</strain>
    </source>
</reference>
<dbReference type="Proteomes" id="UP000737391">
    <property type="component" value="Unassembled WGS sequence"/>
</dbReference>
<feature type="compositionally biased region" description="Basic and acidic residues" evidence="1">
    <location>
        <begin position="178"/>
        <end position="190"/>
    </location>
</feature>
<dbReference type="OrthoDB" id="10378980at2759"/>
<accession>A0A9P5B3X7</accession>
<dbReference type="EMBL" id="LUFC02000687">
    <property type="protein sequence ID" value="KAF4495135.1"/>
    <property type="molecule type" value="Genomic_DNA"/>
</dbReference>